<reference evidence="2 3" key="1">
    <citation type="submission" date="2020-04" db="EMBL/GenBank/DDBJ databases">
        <title>Advantages and limits of metagenomic assembly and binning of a giant virus.</title>
        <authorList>
            <person name="Schulz F."/>
            <person name="Andreani J."/>
            <person name="Francis R."/>
            <person name="Boudjemaa H."/>
            <person name="Bou Khalil J.Y."/>
            <person name="Lee J."/>
            <person name="La Scola B."/>
            <person name="Woyke T."/>
        </authorList>
    </citation>
    <scope>NUCLEOTIDE SEQUENCE [LARGE SCALE GENOMIC DNA]</scope>
    <source>
        <strain evidence="2 3">FV1/VV64</strain>
    </source>
</reference>
<dbReference type="GO" id="GO:0005524">
    <property type="term" value="F:ATP binding"/>
    <property type="evidence" value="ECO:0007669"/>
    <property type="project" value="InterPro"/>
</dbReference>
<evidence type="ECO:0000313" key="3">
    <source>
        <dbReference type="Proteomes" id="UP001162001"/>
    </source>
</evidence>
<proteinExistence type="predicted"/>
<dbReference type="InterPro" id="IPR003959">
    <property type="entry name" value="ATPase_AAA_core"/>
</dbReference>
<dbReference type="PANTHER" id="PTHR46411:SF3">
    <property type="entry name" value="AAA+ ATPASE DOMAIN-CONTAINING PROTEIN"/>
    <property type="match status" value="1"/>
</dbReference>
<dbReference type="SMART" id="SM00382">
    <property type="entry name" value="AAA"/>
    <property type="match status" value="1"/>
</dbReference>
<dbReference type="Gene3D" id="3.40.50.300">
    <property type="entry name" value="P-loop containing nucleotide triphosphate hydrolases"/>
    <property type="match status" value="1"/>
</dbReference>
<dbReference type="GO" id="GO:0016887">
    <property type="term" value="F:ATP hydrolysis activity"/>
    <property type="evidence" value="ECO:0007669"/>
    <property type="project" value="InterPro"/>
</dbReference>
<dbReference type="PANTHER" id="PTHR46411">
    <property type="entry name" value="FAMILY ATPASE, PUTATIVE-RELATED"/>
    <property type="match status" value="1"/>
</dbReference>
<evidence type="ECO:0000313" key="2">
    <source>
        <dbReference type="EMBL" id="QKF94415.1"/>
    </source>
</evidence>
<sequence length="621" mass="73609">MDFGEKLEERLKKLIERYGKRETPLPYDKNEEDNQDIEDNDLIEDDENEINEVDERYYEYYFHYDKRKDETFAFNEDFKIKKEKNNKQELYIIFYDDLIVNDLREILENSALFNDRAEISIQDLYHCINDLRIRYCEEKFHNDGMKKVIDFTTELFLDKYTKMDNMINEGIIDFDSLWYYLDKVDTIYKITHLDEDICFKYKYFALENDIKGDETLVLVGNVIAPFNGTLNVYTMEYNIKKFGGTKKLDTLKINKLKEEEYTVFMAYGNKVLDLYKSIRHMQMTGKQLIKQERGMLTRERHERVMVDYEGMSKYANSPFDFFLEKTTDPENIKDNEKLIVFPFACIYNLGISKEWGITHIKNLKDIDYKKDAIDYLVLEQNKKTLLKSLILNKAKSDKYRDFIESKGNGLVFLLYGPPGTGKTLTAEATCEFLGRPLYGINVGDLGTDPEHMEEIMNMVLEYSKRWNAIVVIDEVDIFLEERETNMIARNAMVGIFLKLLEYHDGIIFLTTNRLMSIDSAVKSRINLMLSYKELTDERRLKIWQSLLEKWNVKLSDKSLQLLSEYKLNGREIRNYVKLVLAVHEDQNMKITDKTFVKELEKCFEITEEFNAMVGKTNSMYL</sequence>
<protein>
    <submittedName>
        <fullName evidence="2">AAA ATPase protein</fullName>
    </submittedName>
</protein>
<dbReference type="Pfam" id="PF00004">
    <property type="entry name" value="AAA"/>
    <property type="match status" value="1"/>
</dbReference>
<dbReference type="SUPFAM" id="SSF52540">
    <property type="entry name" value="P-loop containing nucleoside triphosphate hydrolases"/>
    <property type="match status" value="1"/>
</dbReference>
<keyword evidence="3" id="KW-1185">Reference proteome</keyword>
<gene>
    <name evidence="2" type="ORF">Fadolivirus_1_957</name>
</gene>
<dbReference type="Proteomes" id="UP001162001">
    <property type="component" value="Segment"/>
</dbReference>
<dbReference type="CDD" id="cd19481">
    <property type="entry name" value="RecA-like_protease"/>
    <property type="match status" value="1"/>
</dbReference>
<name>A0A7D3V5S7_9VIRU</name>
<dbReference type="EMBL" id="MT418680">
    <property type="protein sequence ID" value="QKF94415.1"/>
    <property type="molecule type" value="Genomic_DNA"/>
</dbReference>
<evidence type="ECO:0000259" key="1">
    <source>
        <dbReference type="SMART" id="SM00382"/>
    </source>
</evidence>
<dbReference type="InterPro" id="IPR003593">
    <property type="entry name" value="AAA+_ATPase"/>
</dbReference>
<organism evidence="2 3">
    <name type="scientific">Fadolivirus FV1/VV64</name>
    <dbReference type="NCBI Taxonomy" id="3070911"/>
    <lineage>
        <taxon>Viruses</taxon>
        <taxon>Varidnaviria</taxon>
        <taxon>Bamfordvirae</taxon>
        <taxon>Nucleocytoviricota</taxon>
        <taxon>Megaviricetes</taxon>
        <taxon>Imitervirales</taxon>
        <taxon>Mimiviridae</taxon>
        <taxon>Klosneuvirinae</taxon>
        <taxon>Fadolivirus</taxon>
        <taxon>Fadolivirus algeromassiliense</taxon>
    </lineage>
</organism>
<accession>A0A7D3V5S7</accession>
<dbReference type="InterPro" id="IPR027417">
    <property type="entry name" value="P-loop_NTPase"/>
</dbReference>
<feature type="domain" description="AAA+ ATPase" evidence="1">
    <location>
        <begin position="408"/>
        <end position="535"/>
    </location>
</feature>